<feature type="transmembrane region" description="Helical" evidence="1">
    <location>
        <begin position="119"/>
        <end position="144"/>
    </location>
</feature>
<protein>
    <submittedName>
        <fullName evidence="2">Uncharacterized protein</fullName>
    </submittedName>
</protein>
<keyword evidence="1" id="KW-0472">Membrane</keyword>
<proteinExistence type="predicted"/>
<feature type="transmembrane region" description="Helical" evidence="1">
    <location>
        <begin position="31"/>
        <end position="48"/>
    </location>
</feature>
<organism evidence="2 3">
    <name type="scientific">Paenarthrobacter nicotinovorans</name>
    <name type="common">Arthrobacter nicotinovorans</name>
    <dbReference type="NCBI Taxonomy" id="29320"/>
    <lineage>
        <taxon>Bacteria</taxon>
        <taxon>Bacillati</taxon>
        <taxon>Actinomycetota</taxon>
        <taxon>Actinomycetes</taxon>
        <taxon>Micrococcales</taxon>
        <taxon>Micrococcaceae</taxon>
        <taxon>Paenarthrobacter</taxon>
    </lineage>
</organism>
<dbReference type="Proteomes" id="UP001244563">
    <property type="component" value="Unassembled WGS sequence"/>
</dbReference>
<evidence type="ECO:0000313" key="3">
    <source>
        <dbReference type="Proteomes" id="UP001244563"/>
    </source>
</evidence>
<name>A0ABT9TM52_PAENI</name>
<evidence type="ECO:0000256" key="1">
    <source>
        <dbReference type="SAM" id="Phobius"/>
    </source>
</evidence>
<gene>
    <name evidence="2" type="ORF">J2T10_001580</name>
</gene>
<feature type="transmembrane region" description="Helical" evidence="1">
    <location>
        <begin position="7"/>
        <end position="25"/>
    </location>
</feature>
<comment type="caution">
    <text evidence="2">The sequence shown here is derived from an EMBL/GenBank/DDBJ whole genome shotgun (WGS) entry which is preliminary data.</text>
</comment>
<keyword evidence="1" id="KW-0812">Transmembrane</keyword>
<keyword evidence="1" id="KW-1133">Transmembrane helix</keyword>
<reference evidence="2 3" key="1">
    <citation type="submission" date="2023-07" db="EMBL/GenBank/DDBJ databases">
        <title>Sorghum-associated microbial communities from plants grown in Nebraska, USA.</title>
        <authorList>
            <person name="Schachtman D."/>
        </authorList>
    </citation>
    <scope>NUCLEOTIDE SEQUENCE [LARGE SCALE GENOMIC DNA]</scope>
    <source>
        <strain evidence="2 3">CC523</strain>
    </source>
</reference>
<keyword evidence="3" id="KW-1185">Reference proteome</keyword>
<evidence type="ECO:0000313" key="2">
    <source>
        <dbReference type="EMBL" id="MDQ0101938.1"/>
    </source>
</evidence>
<dbReference type="EMBL" id="JAUSSW010000003">
    <property type="protein sequence ID" value="MDQ0101938.1"/>
    <property type="molecule type" value="Genomic_DNA"/>
</dbReference>
<sequence length="146" mass="15836">MIIWRGWGILVLVVFGICGGLAGGLSHGNPIAVGVGFLAGAAGIWYLGNWFNRTRPTAGYEAAVNARSQELSRMVEVGAYQHPGLPAPQSFEEARALADEQLKYEAESARRGYFNRHSLFFLPMQYWAFVAAFAGVAMIISGLVRG</sequence>
<dbReference type="GeneID" id="84017464"/>
<accession>A0ABT9TM52</accession>
<dbReference type="RefSeq" id="WP_039240372.1">
    <property type="nucleotide sequence ID" value="NZ_BDDW01000002.1"/>
</dbReference>